<accession>A0A6J3MG41</accession>
<gene>
    <name evidence="2" type="ORF">K489DRAFT_377067</name>
</gene>
<dbReference type="GeneID" id="54361873"/>
<evidence type="ECO:0000313" key="1">
    <source>
        <dbReference type="Proteomes" id="UP000504637"/>
    </source>
</evidence>
<name>A0A6J3MG41_9PEZI</name>
<dbReference type="RefSeq" id="XP_033463670.1">
    <property type="nucleotide sequence ID" value="XM_033604073.1"/>
</dbReference>
<proteinExistence type="predicted"/>
<reference evidence="2" key="2">
    <citation type="submission" date="2020-04" db="EMBL/GenBank/DDBJ databases">
        <authorList>
            <consortium name="NCBI Genome Project"/>
        </authorList>
    </citation>
    <scope>NUCLEOTIDE SEQUENCE</scope>
    <source>
        <strain evidence="2">CBS 342.82</strain>
    </source>
</reference>
<dbReference type="Proteomes" id="UP000504637">
    <property type="component" value="Unplaced"/>
</dbReference>
<reference evidence="2" key="3">
    <citation type="submission" date="2025-08" db="UniProtKB">
        <authorList>
            <consortium name="RefSeq"/>
        </authorList>
    </citation>
    <scope>IDENTIFICATION</scope>
    <source>
        <strain evidence="2">CBS 342.82</strain>
    </source>
</reference>
<organism evidence="2">
    <name type="scientific">Dissoconium aciculare CBS 342.82</name>
    <dbReference type="NCBI Taxonomy" id="1314786"/>
    <lineage>
        <taxon>Eukaryota</taxon>
        <taxon>Fungi</taxon>
        <taxon>Dikarya</taxon>
        <taxon>Ascomycota</taxon>
        <taxon>Pezizomycotina</taxon>
        <taxon>Dothideomycetes</taxon>
        <taxon>Dothideomycetidae</taxon>
        <taxon>Mycosphaerellales</taxon>
        <taxon>Dissoconiaceae</taxon>
        <taxon>Dissoconium</taxon>
    </lineage>
</organism>
<evidence type="ECO:0000313" key="2">
    <source>
        <dbReference type="RefSeq" id="XP_033463670.1"/>
    </source>
</evidence>
<keyword evidence="1" id="KW-1185">Reference proteome</keyword>
<protein>
    <submittedName>
        <fullName evidence="2">Uncharacterized protein</fullName>
    </submittedName>
</protein>
<reference evidence="2" key="1">
    <citation type="submission" date="2020-01" db="EMBL/GenBank/DDBJ databases">
        <authorList>
            <consortium name="DOE Joint Genome Institute"/>
            <person name="Haridas S."/>
            <person name="Albert R."/>
            <person name="Binder M."/>
            <person name="Bloem J."/>
            <person name="Labutti K."/>
            <person name="Salamov A."/>
            <person name="Andreopoulos B."/>
            <person name="Baker S.E."/>
            <person name="Barry K."/>
            <person name="Bills G."/>
            <person name="Bluhm B.H."/>
            <person name="Cannon C."/>
            <person name="Castanera R."/>
            <person name="Culley D.E."/>
            <person name="Daum C."/>
            <person name="Ezra D."/>
            <person name="Gonzalez J.B."/>
            <person name="Henrissat B."/>
            <person name="Kuo A."/>
            <person name="Liang C."/>
            <person name="Lipzen A."/>
            <person name="Lutzoni F."/>
            <person name="Magnuson J."/>
            <person name="Mondo S."/>
            <person name="Nolan M."/>
            <person name="Ohm R."/>
            <person name="Pangilinan J."/>
            <person name="Park H.-J."/>
            <person name="Ramirez L."/>
            <person name="Alfaro M."/>
            <person name="Sun H."/>
            <person name="Tritt A."/>
            <person name="Yoshinaga Y."/>
            <person name="Zwiers L.-H."/>
            <person name="Turgeon B.G."/>
            <person name="Goodwin S.B."/>
            <person name="Spatafora J.W."/>
            <person name="Crous P.W."/>
            <person name="Grigoriev I.V."/>
        </authorList>
    </citation>
    <scope>NUCLEOTIDE SEQUENCE</scope>
    <source>
        <strain evidence="2">CBS 342.82</strain>
    </source>
</reference>
<sequence>MCVPHARVPLKRSIASHRVDRDCYDENKKKRKGKESSTKRDRWREMYMCVCAPPFLSTKATTTLAVLRRCVVVAVVIFTTYYSL</sequence>
<dbReference type="AlphaFoldDB" id="A0A6J3MG41"/>